<dbReference type="Proteomes" id="UP000069030">
    <property type="component" value="Plasmid p63039"/>
</dbReference>
<sequence length="115" mass="13603">MSLFAKILNIVTPYKRTFLTVELEPKRHLILPARNSAVCFLQREDLFNLNYAEIDSVSFLDYDLINSVEEYRNNFNSFKEYIKEVNYESQEAMFVMDGRMVKNSVIIIYLKATTR</sequence>
<keyword evidence="1" id="KW-0614">Plasmid</keyword>
<evidence type="ECO:0000313" key="2">
    <source>
        <dbReference type="Proteomes" id="UP000069030"/>
    </source>
</evidence>
<protein>
    <submittedName>
        <fullName evidence="1">Uncharacterized protein</fullName>
    </submittedName>
</protein>
<evidence type="ECO:0000313" key="1">
    <source>
        <dbReference type="EMBL" id="ALU28493.1"/>
    </source>
</evidence>
<gene>
    <name evidence="1" type="ORF">AS202_20150</name>
</gene>
<reference evidence="2" key="1">
    <citation type="journal article" date="2016" name="J. Zhejiang Univ. Sci. B">
        <title>Antibiotic resistance mechanisms of Myroides sp.</title>
        <authorList>
            <person name="Hu S."/>
            <person name="Yuan S."/>
            <person name="Qu H."/>
            <person name="Jiang T."/>
            <person name="Zhou Y."/>
            <person name="Wang M."/>
            <person name="Ming D."/>
        </authorList>
    </citation>
    <scope>NUCLEOTIDE SEQUENCE [LARGE SCALE GENOMIC DNA]</scope>
    <source>
        <strain evidence="2">PR63039</strain>
    </source>
</reference>
<organism evidence="1 2">
    <name type="scientific">Myroides odoratimimus</name>
    <dbReference type="NCBI Taxonomy" id="76832"/>
    <lineage>
        <taxon>Bacteria</taxon>
        <taxon>Pseudomonadati</taxon>
        <taxon>Bacteroidota</taxon>
        <taxon>Flavobacteriia</taxon>
        <taxon>Flavobacteriales</taxon>
        <taxon>Flavobacteriaceae</taxon>
        <taxon>Myroides</taxon>
    </lineage>
</organism>
<name>A0AAI8C987_9FLAO</name>
<dbReference type="EMBL" id="CP013691">
    <property type="protein sequence ID" value="ALU28493.1"/>
    <property type="molecule type" value="Genomic_DNA"/>
</dbReference>
<dbReference type="KEGG" id="mod:AS202_20150"/>
<accession>A0AAI8C987</accession>
<proteinExistence type="predicted"/>
<geneLocation type="plasmid" evidence="1 2">
    <name>p63039</name>
</geneLocation>
<dbReference type="AlphaFoldDB" id="A0AAI8C987"/>
<dbReference type="RefSeq" id="WP_058700127.1">
    <property type="nucleotide sequence ID" value="NZ_CP013691.1"/>
</dbReference>